<dbReference type="SUPFAM" id="SSF100895">
    <property type="entry name" value="Kazal-type serine protease inhibitors"/>
    <property type="match status" value="1"/>
</dbReference>
<accession>A0ABQ7SWU4</accession>
<dbReference type="InterPro" id="IPR036179">
    <property type="entry name" value="Ig-like_dom_sf"/>
</dbReference>
<evidence type="ECO:0000256" key="6">
    <source>
        <dbReference type="SAM" id="MobiDB-lite"/>
    </source>
</evidence>
<dbReference type="Gene3D" id="3.30.60.30">
    <property type="match status" value="1"/>
</dbReference>
<evidence type="ECO:0008006" key="12">
    <source>
        <dbReference type="Google" id="ProtNLM"/>
    </source>
</evidence>
<sequence>MEVSQTFPAWYHRGWLRLLREGNGCGTCHLEHCSVPTNCRAGTVLDLCGCCLECGNVEGQICDLDQGSNFYGLCGDNLECRLDVDNIKSGEIPEAQCVCKSQETVCGPDGKTYENICRFKEAYAENEGNSSIKHKGPCKSDTQNFTGNDVIFGCEVSAYPMPHLEWKKKGNKMFLPGDDAHISIQVGHTYKLTKCLSNSQPEGHGPEPEIAVAEEEEGIRELEPRPGLLQLGQLLPLHFSIPHARGGPQRYSVTGWLQIEGIRKTDEGVYVCETKNKYGFAYSSAKLKVIDDASSLQNVPGSWMTKDSTDYGDSFDSAEEEEEAQHASSGNYDK</sequence>
<dbReference type="InterPro" id="IPR013783">
    <property type="entry name" value="Ig-like_fold"/>
</dbReference>
<dbReference type="PANTHER" id="PTHR14186:SF14">
    <property type="entry name" value="KAZAL-TYPE SERINE PROTEASE INHIBITOR DOMAIN-CONTAINING PROTEIN 1"/>
    <property type="match status" value="1"/>
</dbReference>
<dbReference type="PROSITE" id="PS51323">
    <property type="entry name" value="IGFBP_N_2"/>
    <property type="match status" value="1"/>
</dbReference>
<evidence type="ECO:0000256" key="2">
    <source>
        <dbReference type="ARBA" id="ARBA00022525"/>
    </source>
</evidence>
<dbReference type="PROSITE" id="PS50835">
    <property type="entry name" value="IG_LIKE"/>
    <property type="match status" value="1"/>
</dbReference>
<name>A0ABQ7SWU4_PHRPL</name>
<keyword evidence="4" id="KW-1015">Disulfide bond</keyword>
<dbReference type="InterPro" id="IPR036058">
    <property type="entry name" value="Kazal_dom_sf"/>
</dbReference>
<organism evidence="10 11">
    <name type="scientific">Phrynosoma platyrhinos</name>
    <name type="common">Desert horned lizard</name>
    <dbReference type="NCBI Taxonomy" id="52577"/>
    <lineage>
        <taxon>Eukaryota</taxon>
        <taxon>Metazoa</taxon>
        <taxon>Chordata</taxon>
        <taxon>Craniata</taxon>
        <taxon>Vertebrata</taxon>
        <taxon>Euteleostomi</taxon>
        <taxon>Lepidosauria</taxon>
        <taxon>Squamata</taxon>
        <taxon>Bifurcata</taxon>
        <taxon>Unidentata</taxon>
        <taxon>Episquamata</taxon>
        <taxon>Toxicofera</taxon>
        <taxon>Iguania</taxon>
        <taxon>Phrynosomatidae</taxon>
        <taxon>Phrynosomatinae</taxon>
        <taxon>Phrynosoma</taxon>
    </lineage>
</organism>
<dbReference type="InterPro" id="IPR000867">
    <property type="entry name" value="IGFBP-like"/>
</dbReference>
<dbReference type="PANTHER" id="PTHR14186">
    <property type="entry name" value="INSULIN-LIKE GROWTH FACTOR BINDING PROTEIN-RELATED"/>
    <property type="match status" value="1"/>
</dbReference>
<dbReference type="InterPro" id="IPR003599">
    <property type="entry name" value="Ig_sub"/>
</dbReference>
<evidence type="ECO:0000256" key="3">
    <source>
        <dbReference type="ARBA" id="ARBA00022729"/>
    </source>
</evidence>
<evidence type="ECO:0000313" key="10">
    <source>
        <dbReference type="EMBL" id="KAH0621895.1"/>
    </source>
</evidence>
<feature type="domain" description="Kazal-like" evidence="9">
    <location>
        <begin position="91"/>
        <end position="140"/>
    </location>
</feature>
<gene>
    <name evidence="10" type="ORF">JD844_023617</name>
</gene>
<dbReference type="InterPro" id="IPR002350">
    <property type="entry name" value="Kazal_dom"/>
</dbReference>
<evidence type="ECO:0000256" key="5">
    <source>
        <dbReference type="ARBA" id="ARBA00023319"/>
    </source>
</evidence>
<reference evidence="10 11" key="1">
    <citation type="journal article" date="2022" name="Gigascience">
        <title>A chromosome-level genome assembly and annotation of the desert horned lizard, Phrynosoma platyrhinos, provides insight into chromosomal rearrangements among reptiles.</title>
        <authorList>
            <person name="Koochekian N."/>
            <person name="Ascanio A."/>
            <person name="Farleigh K."/>
            <person name="Card D.C."/>
            <person name="Schield D.R."/>
            <person name="Castoe T.A."/>
            <person name="Jezkova T."/>
        </authorList>
    </citation>
    <scope>NUCLEOTIDE SEQUENCE [LARGE SCALE GENOMIC DNA]</scope>
    <source>
        <strain evidence="10">NK-2021</strain>
    </source>
</reference>
<dbReference type="CDD" id="cd00104">
    <property type="entry name" value="KAZAL_FS"/>
    <property type="match status" value="1"/>
</dbReference>
<protein>
    <recommendedName>
        <fullName evidence="12">Kazal-type serine protease inhibitor domain-containing protein 1</fullName>
    </recommendedName>
</protein>
<comment type="caution">
    <text evidence="10">The sequence shown here is derived from an EMBL/GenBank/DDBJ whole genome shotgun (WGS) entry which is preliminary data.</text>
</comment>
<dbReference type="SUPFAM" id="SSF48726">
    <property type="entry name" value="Immunoglobulin"/>
    <property type="match status" value="1"/>
</dbReference>
<evidence type="ECO:0000256" key="4">
    <source>
        <dbReference type="ARBA" id="ARBA00023157"/>
    </source>
</evidence>
<dbReference type="SMART" id="SM00409">
    <property type="entry name" value="IG"/>
    <property type="match status" value="1"/>
</dbReference>
<dbReference type="Proteomes" id="UP000826234">
    <property type="component" value="Unassembled WGS sequence"/>
</dbReference>
<evidence type="ECO:0000259" key="7">
    <source>
        <dbReference type="PROSITE" id="PS50835"/>
    </source>
</evidence>
<dbReference type="InterPro" id="IPR011390">
    <property type="entry name" value="IGFBP_rP_mac25"/>
</dbReference>
<keyword evidence="5" id="KW-0393">Immunoglobulin domain</keyword>
<keyword evidence="11" id="KW-1185">Reference proteome</keyword>
<dbReference type="SUPFAM" id="SSF57184">
    <property type="entry name" value="Growth factor receptor domain"/>
    <property type="match status" value="1"/>
</dbReference>
<dbReference type="Gene3D" id="2.60.40.10">
    <property type="entry name" value="Immunoglobulins"/>
    <property type="match status" value="1"/>
</dbReference>
<dbReference type="PROSITE" id="PS51465">
    <property type="entry name" value="KAZAL_2"/>
    <property type="match status" value="1"/>
</dbReference>
<comment type="subcellular location">
    <subcellularLocation>
        <location evidence="1">Secreted</location>
    </subcellularLocation>
</comment>
<dbReference type="EMBL" id="JAIPUX010003289">
    <property type="protein sequence ID" value="KAH0621895.1"/>
    <property type="molecule type" value="Genomic_DNA"/>
</dbReference>
<evidence type="ECO:0000313" key="11">
    <source>
        <dbReference type="Proteomes" id="UP000826234"/>
    </source>
</evidence>
<evidence type="ECO:0000259" key="8">
    <source>
        <dbReference type="PROSITE" id="PS51323"/>
    </source>
</evidence>
<dbReference type="InterPro" id="IPR007110">
    <property type="entry name" value="Ig-like_dom"/>
</dbReference>
<dbReference type="Gene3D" id="4.10.40.20">
    <property type="match status" value="1"/>
</dbReference>
<feature type="domain" description="Ig-like" evidence="7">
    <location>
        <begin position="137"/>
        <end position="288"/>
    </location>
</feature>
<proteinExistence type="predicted"/>
<evidence type="ECO:0000259" key="9">
    <source>
        <dbReference type="PROSITE" id="PS51465"/>
    </source>
</evidence>
<evidence type="ECO:0000256" key="1">
    <source>
        <dbReference type="ARBA" id="ARBA00004613"/>
    </source>
</evidence>
<dbReference type="SMART" id="SM00280">
    <property type="entry name" value="KAZAL"/>
    <property type="match status" value="1"/>
</dbReference>
<dbReference type="InterPro" id="IPR009030">
    <property type="entry name" value="Growth_fac_rcpt_cys_sf"/>
</dbReference>
<feature type="domain" description="IGFBP N-terminal" evidence="8">
    <location>
        <begin position="21"/>
        <end position="100"/>
    </location>
</feature>
<dbReference type="Pfam" id="PF07648">
    <property type="entry name" value="Kazal_2"/>
    <property type="match status" value="1"/>
</dbReference>
<keyword evidence="2" id="KW-0964">Secreted</keyword>
<keyword evidence="3" id="KW-0732">Signal</keyword>
<feature type="region of interest" description="Disordered" evidence="6">
    <location>
        <begin position="298"/>
        <end position="334"/>
    </location>
</feature>